<keyword evidence="5" id="KW-1185">Reference proteome</keyword>
<feature type="domain" description="Reverse transcriptase zinc-binding" evidence="3">
    <location>
        <begin position="71"/>
        <end position="166"/>
    </location>
</feature>
<dbReference type="Pfam" id="PF13456">
    <property type="entry name" value="RVT_3"/>
    <property type="match status" value="1"/>
</dbReference>
<sequence length="346" mass="39442">MDFQKPTSTTNLTQIGTKVSDLIDFDNKCWRVAMIKQAFEKHDAEKICAMHLSSRFPPDRMIWRYTKNGDFTVKSAYHALKTQEEASNENRATSISINPLWKNIWRLRTLPKIKQFLWRACWGSLPTKEELVKKYMDVDIMCELCGEEPESLTHLLLRCRETTITWRTCPLRIDTTGFDFGSFNNFIGSMLSNLTQEAMELVGIISWGIWTARNKFYFEQQPFSATEIQKKSQRLFEETCRPTQRSNENVGPKTSHRWTPPPPGTLKLNSDAAIYKDGTVGYGFIIRHAVGDVILAGAKKTIADGSILIIEALAMMFALRSARETGIRDIHVESDCKMLIDGIGGK</sequence>
<evidence type="ECO:0000259" key="2">
    <source>
        <dbReference type="Pfam" id="PF13456"/>
    </source>
</evidence>
<dbReference type="PANTHER" id="PTHR47074:SF11">
    <property type="entry name" value="REVERSE TRANSCRIPTASE-LIKE PROTEIN"/>
    <property type="match status" value="1"/>
</dbReference>
<dbReference type="PANTHER" id="PTHR47074">
    <property type="entry name" value="BNAC02G40300D PROTEIN"/>
    <property type="match status" value="1"/>
</dbReference>
<evidence type="ECO:0000259" key="3">
    <source>
        <dbReference type="Pfam" id="PF13966"/>
    </source>
</evidence>
<evidence type="ECO:0000256" key="1">
    <source>
        <dbReference type="SAM" id="MobiDB-lite"/>
    </source>
</evidence>
<dbReference type="InterPro" id="IPR044730">
    <property type="entry name" value="RNase_H-like_dom_plant"/>
</dbReference>
<dbReference type="SUPFAM" id="SSF53098">
    <property type="entry name" value="Ribonuclease H-like"/>
    <property type="match status" value="1"/>
</dbReference>
<feature type="domain" description="RNase H type-1" evidence="2">
    <location>
        <begin position="269"/>
        <end position="344"/>
    </location>
</feature>
<dbReference type="InterPro" id="IPR026960">
    <property type="entry name" value="RVT-Znf"/>
</dbReference>
<evidence type="ECO:0000313" key="4">
    <source>
        <dbReference type="EMBL" id="KAK6123143.1"/>
    </source>
</evidence>
<dbReference type="InterPro" id="IPR002156">
    <property type="entry name" value="RNaseH_domain"/>
</dbReference>
<feature type="region of interest" description="Disordered" evidence="1">
    <location>
        <begin position="240"/>
        <end position="263"/>
    </location>
</feature>
<reference evidence="4 5" key="1">
    <citation type="journal article" date="2021" name="Comput. Struct. Biotechnol. J.">
        <title>De novo genome assembly of the potent medicinal plant Rehmannia glutinosa using nanopore technology.</title>
        <authorList>
            <person name="Ma L."/>
            <person name="Dong C."/>
            <person name="Song C."/>
            <person name="Wang X."/>
            <person name="Zheng X."/>
            <person name="Niu Y."/>
            <person name="Chen S."/>
            <person name="Feng W."/>
        </authorList>
    </citation>
    <scope>NUCLEOTIDE SEQUENCE [LARGE SCALE GENOMIC DNA]</scope>
    <source>
        <strain evidence="4">DH-2019</strain>
    </source>
</reference>
<accession>A0ABR0UKI6</accession>
<dbReference type="Pfam" id="PF13966">
    <property type="entry name" value="zf-RVT"/>
    <property type="match status" value="1"/>
</dbReference>
<proteinExistence type="predicted"/>
<evidence type="ECO:0008006" key="6">
    <source>
        <dbReference type="Google" id="ProtNLM"/>
    </source>
</evidence>
<dbReference type="InterPro" id="IPR012337">
    <property type="entry name" value="RNaseH-like_sf"/>
</dbReference>
<gene>
    <name evidence="4" type="ORF">DH2020_043139</name>
</gene>
<organism evidence="4 5">
    <name type="scientific">Rehmannia glutinosa</name>
    <name type="common">Chinese foxglove</name>
    <dbReference type="NCBI Taxonomy" id="99300"/>
    <lineage>
        <taxon>Eukaryota</taxon>
        <taxon>Viridiplantae</taxon>
        <taxon>Streptophyta</taxon>
        <taxon>Embryophyta</taxon>
        <taxon>Tracheophyta</taxon>
        <taxon>Spermatophyta</taxon>
        <taxon>Magnoliopsida</taxon>
        <taxon>eudicotyledons</taxon>
        <taxon>Gunneridae</taxon>
        <taxon>Pentapetalae</taxon>
        <taxon>asterids</taxon>
        <taxon>lamiids</taxon>
        <taxon>Lamiales</taxon>
        <taxon>Orobanchaceae</taxon>
        <taxon>Rehmannieae</taxon>
        <taxon>Rehmannia</taxon>
    </lineage>
</organism>
<comment type="caution">
    <text evidence="4">The sequence shown here is derived from an EMBL/GenBank/DDBJ whole genome shotgun (WGS) entry which is preliminary data.</text>
</comment>
<dbReference type="EMBL" id="JABTTQ020002597">
    <property type="protein sequence ID" value="KAK6123143.1"/>
    <property type="molecule type" value="Genomic_DNA"/>
</dbReference>
<dbReference type="InterPro" id="IPR052929">
    <property type="entry name" value="RNase_H-like_EbsB-rel"/>
</dbReference>
<dbReference type="CDD" id="cd06222">
    <property type="entry name" value="RNase_H_like"/>
    <property type="match status" value="1"/>
</dbReference>
<name>A0ABR0UKI6_REHGL</name>
<protein>
    <recommendedName>
        <fullName evidence="6">Reverse transcriptase zinc-binding domain</fullName>
    </recommendedName>
</protein>
<dbReference type="Proteomes" id="UP001318860">
    <property type="component" value="Unassembled WGS sequence"/>
</dbReference>
<dbReference type="Gene3D" id="3.30.420.10">
    <property type="entry name" value="Ribonuclease H-like superfamily/Ribonuclease H"/>
    <property type="match status" value="1"/>
</dbReference>
<dbReference type="InterPro" id="IPR036397">
    <property type="entry name" value="RNaseH_sf"/>
</dbReference>
<evidence type="ECO:0000313" key="5">
    <source>
        <dbReference type="Proteomes" id="UP001318860"/>
    </source>
</evidence>